<keyword evidence="1" id="KW-0472">Membrane</keyword>
<evidence type="ECO:0008006" key="4">
    <source>
        <dbReference type="Google" id="ProtNLM"/>
    </source>
</evidence>
<keyword evidence="3" id="KW-1185">Reference proteome</keyword>
<evidence type="ECO:0000313" key="2">
    <source>
        <dbReference type="EMBL" id="TDQ49864.1"/>
    </source>
</evidence>
<comment type="caution">
    <text evidence="2">The sequence shown here is derived from an EMBL/GenBank/DDBJ whole genome shotgun (WGS) entry which is preliminary data.</text>
</comment>
<dbReference type="EMBL" id="SNYM01000003">
    <property type="protein sequence ID" value="TDQ49864.1"/>
    <property type="molecule type" value="Genomic_DNA"/>
</dbReference>
<name>A0A4R6V1E9_9GAMM</name>
<dbReference type="Proteomes" id="UP000295375">
    <property type="component" value="Unassembled WGS sequence"/>
</dbReference>
<keyword evidence="1" id="KW-0812">Transmembrane</keyword>
<feature type="transmembrane region" description="Helical" evidence="1">
    <location>
        <begin position="257"/>
        <end position="282"/>
    </location>
</feature>
<dbReference type="Gene3D" id="3.40.50.360">
    <property type="match status" value="1"/>
</dbReference>
<protein>
    <recommendedName>
        <fullName evidence="4">Dialkylrecorsinol condensing enzyme</fullName>
    </recommendedName>
</protein>
<proteinExistence type="predicted"/>
<sequence length="312" mass="35294">MKSVLVLWYSQSGQLAQVMEQVVFPLRMASDIRLEERQLEPQTPYPFPWSFWQFLDAFPETVTLKPGPIKPLHLDLNQRYDLIIIGYPIWFLSPPPPLTAFLQSEEAKRLLPNTPVVTVTACRNMWLMAQETVKTLLNRNGANHVDHIALTDQGDAFSTFITTPRWMLTGKKNAFWKFPPAGVAPSDINASSRFGEAIKEALRKGQQQRSMLQGLGACDVDARLIASEKIGKRSFTIWGTLLSKLGKPGSFIRRIGLGIYVTFLLAMIITVVPITMLIKFLLRPLLKNKLEQLKQQFEQPSGSSRDRIRTAS</sequence>
<dbReference type="InterPro" id="IPR029039">
    <property type="entry name" value="Flavoprotein-like_sf"/>
</dbReference>
<reference evidence="2 3" key="1">
    <citation type="submission" date="2019-03" db="EMBL/GenBank/DDBJ databases">
        <title>Genomic Encyclopedia of Type Strains, Phase IV (KMG-IV): sequencing the most valuable type-strain genomes for metagenomic binning, comparative biology and taxonomic classification.</title>
        <authorList>
            <person name="Goeker M."/>
        </authorList>
    </citation>
    <scope>NUCLEOTIDE SEQUENCE [LARGE SCALE GENOMIC DNA]</scope>
    <source>
        <strain evidence="2 3">DSM 103792</strain>
    </source>
</reference>
<evidence type="ECO:0000313" key="3">
    <source>
        <dbReference type="Proteomes" id="UP000295375"/>
    </source>
</evidence>
<dbReference type="AlphaFoldDB" id="A0A4R6V1E9"/>
<organism evidence="2 3">
    <name type="scientific">Permianibacter aggregans</name>
    <dbReference type="NCBI Taxonomy" id="1510150"/>
    <lineage>
        <taxon>Bacteria</taxon>
        <taxon>Pseudomonadati</taxon>
        <taxon>Pseudomonadota</taxon>
        <taxon>Gammaproteobacteria</taxon>
        <taxon>Pseudomonadales</taxon>
        <taxon>Pseudomonadaceae</taxon>
        <taxon>Permianibacter</taxon>
    </lineage>
</organism>
<dbReference type="OrthoDB" id="4547866at2"/>
<dbReference type="GO" id="GO:0016655">
    <property type="term" value="F:oxidoreductase activity, acting on NAD(P)H, quinone or similar compound as acceptor"/>
    <property type="evidence" value="ECO:0007669"/>
    <property type="project" value="UniProtKB-ARBA"/>
</dbReference>
<gene>
    <name evidence="2" type="ORF">EV696_103237</name>
</gene>
<evidence type="ECO:0000256" key="1">
    <source>
        <dbReference type="SAM" id="Phobius"/>
    </source>
</evidence>
<keyword evidence="1" id="KW-1133">Transmembrane helix</keyword>
<dbReference type="SUPFAM" id="SSF52218">
    <property type="entry name" value="Flavoproteins"/>
    <property type="match status" value="1"/>
</dbReference>
<accession>A0A4R6V1E9</accession>
<dbReference type="RefSeq" id="WP_133588550.1">
    <property type="nucleotide sequence ID" value="NZ_CP037953.1"/>
</dbReference>